<dbReference type="Gene3D" id="3.40.50.12780">
    <property type="entry name" value="N-terminal domain of ligase-like"/>
    <property type="match status" value="1"/>
</dbReference>
<feature type="domain" description="AMP-dependent synthetase/ligase" evidence="1">
    <location>
        <begin position="144"/>
        <end position="221"/>
    </location>
</feature>
<dbReference type="EMBL" id="MU853224">
    <property type="protein sequence ID" value="KAK4127635.1"/>
    <property type="molecule type" value="Genomic_DNA"/>
</dbReference>
<accession>A0AAN6U728</accession>
<evidence type="ECO:0000259" key="1">
    <source>
        <dbReference type="Pfam" id="PF00501"/>
    </source>
</evidence>
<dbReference type="Pfam" id="PF00501">
    <property type="entry name" value="AMP-binding"/>
    <property type="match status" value="1"/>
</dbReference>
<dbReference type="SUPFAM" id="SSF56801">
    <property type="entry name" value="Acetyl-CoA synthetase-like"/>
    <property type="match status" value="1"/>
</dbReference>
<organism evidence="2 3">
    <name type="scientific">Parathielavia appendiculata</name>
    <dbReference type="NCBI Taxonomy" id="2587402"/>
    <lineage>
        <taxon>Eukaryota</taxon>
        <taxon>Fungi</taxon>
        <taxon>Dikarya</taxon>
        <taxon>Ascomycota</taxon>
        <taxon>Pezizomycotina</taxon>
        <taxon>Sordariomycetes</taxon>
        <taxon>Sordariomycetidae</taxon>
        <taxon>Sordariales</taxon>
        <taxon>Chaetomiaceae</taxon>
        <taxon>Parathielavia</taxon>
    </lineage>
</organism>
<keyword evidence="3" id="KW-1185">Reference proteome</keyword>
<dbReference type="GO" id="GO:0005783">
    <property type="term" value="C:endoplasmic reticulum"/>
    <property type="evidence" value="ECO:0007669"/>
    <property type="project" value="TreeGrafter"/>
</dbReference>
<proteinExistence type="predicted"/>
<name>A0AAN6U728_9PEZI</name>
<comment type="caution">
    <text evidence="2">The sequence shown here is derived from an EMBL/GenBank/DDBJ whole genome shotgun (WGS) entry which is preliminary data.</text>
</comment>
<dbReference type="InterPro" id="IPR000873">
    <property type="entry name" value="AMP-dep_synth/lig_dom"/>
</dbReference>
<dbReference type="Proteomes" id="UP001302602">
    <property type="component" value="Unassembled WGS sequence"/>
</dbReference>
<dbReference type="GO" id="GO:0004467">
    <property type="term" value="F:long-chain fatty acid-CoA ligase activity"/>
    <property type="evidence" value="ECO:0007669"/>
    <property type="project" value="TreeGrafter"/>
</dbReference>
<dbReference type="RefSeq" id="XP_062651406.1">
    <property type="nucleotide sequence ID" value="XM_062790389.1"/>
</dbReference>
<sequence>MAFLATLLLRLDESVTGLFGQWNPWTSVIVTVLVGFLTYQIAARQEPDIHPLLLARQSQRSEVRLPGESPVYRSQSAPHGMPLNAGLNVKDPGAAKWSRGRDGDLRDIWRQVIAGVQEDGPTKGATGRILTVLGTDKVVEHHLRDLTRHINFIGQHLASQGATRVAIYLPNSVELMVTLFACAFYNLTAVVLPFDQPDDAVISMLRRSDADIVVTAPGSFPFNLVVQNYPSLRQLIWVVDEGSKHMDWNEIPQGAGGSVNVTTWQDVLYEGSANSGNELPPLQGQREPSDVIVFWQSKPGQEEEMVQFTSSNLIAGVAGQIFAIPTSHRMGPSDLFLPADSLANTHTLVLTLAALYSNASVAFNSAAPQAEDLTVAVRGVFPTILVATPAALLKTHKEAQAQLKSSLVARTLHSLQLQKLTQNGVMPLIKTRLPAGSKLRLILTAERPRADTPRLSCRVLTDLRAFTGARIMYALTAPKVAGTVTQTGFYDYRVFDGEKDGGYHFGPPLTNAEIVLRDTGLFRTGSHGSRGEIFVRGPCVAGGEASVAAAGMFRDDNTLAYTRAYEFSFHQAPPDERFKQIEDDKDANSD</sequence>
<dbReference type="GeneID" id="87827159"/>
<reference evidence="2" key="1">
    <citation type="journal article" date="2023" name="Mol. Phylogenet. Evol.">
        <title>Genome-scale phylogeny and comparative genomics of the fungal order Sordariales.</title>
        <authorList>
            <person name="Hensen N."/>
            <person name="Bonometti L."/>
            <person name="Westerberg I."/>
            <person name="Brannstrom I.O."/>
            <person name="Guillou S."/>
            <person name="Cros-Aarteil S."/>
            <person name="Calhoun S."/>
            <person name="Haridas S."/>
            <person name="Kuo A."/>
            <person name="Mondo S."/>
            <person name="Pangilinan J."/>
            <person name="Riley R."/>
            <person name="LaButti K."/>
            <person name="Andreopoulos B."/>
            <person name="Lipzen A."/>
            <person name="Chen C."/>
            <person name="Yan M."/>
            <person name="Daum C."/>
            <person name="Ng V."/>
            <person name="Clum A."/>
            <person name="Steindorff A."/>
            <person name="Ohm R.A."/>
            <person name="Martin F."/>
            <person name="Silar P."/>
            <person name="Natvig D.O."/>
            <person name="Lalanne C."/>
            <person name="Gautier V."/>
            <person name="Ament-Velasquez S.L."/>
            <person name="Kruys A."/>
            <person name="Hutchinson M.I."/>
            <person name="Powell A.J."/>
            <person name="Barry K."/>
            <person name="Miller A.N."/>
            <person name="Grigoriev I.V."/>
            <person name="Debuchy R."/>
            <person name="Gladieux P."/>
            <person name="Hiltunen Thoren M."/>
            <person name="Johannesson H."/>
        </authorList>
    </citation>
    <scope>NUCLEOTIDE SEQUENCE</scope>
    <source>
        <strain evidence="2">CBS 731.68</strain>
    </source>
</reference>
<reference evidence="2" key="2">
    <citation type="submission" date="2023-05" db="EMBL/GenBank/DDBJ databases">
        <authorList>
            <consortium name="Lawrence Berkeley National Laboratory"/>
            <person name="Steindorff A."/>
            <person name="Hensen N."/>
            <person name="Bonometti L."/>
            <person name="Westerberg I."/>
            <person name="Brannstrom I.O."/>
            <person name="Guillou S."/>
            <person name="Cros-Aarteil S."/>
            <person name="Calhoun S."/>
            <person name="Haridas S."/>
            <person name="Kuo A."/>
            <person name="Mondo S."/>
            <person name="Pangilinan J."/>
            <person name="Riley R."/>
            <person name="Labutti K."/>
            <person name="Andreopoulos B."/>
            <person name="Lipzen A."/>
            <person name="Chen C."/>
            <person name="Yanf M."/>
            <person name="Daum C."/>
            <person name="Ng V."/>
            <person name="Clum A."/>
            <person name="Ohm R."/>
            <person name="Martin F."/>
            <person name="Silar P."/>
            <person name="Natvig D."/>
            <person name="Lalanne C."/>
            <person name="Gautier V."/>
            <person name="Ament-Velasquez S.L."/>
            <person name="Kruys A."/>
            <person name="Hutchinson M.I."/>
            <person name="Powell A.J."/>
            <person name="Barry K."/>
            <person name="Miller A.N."/>
            <person name="Grigoriev I.V."/>
            <person name="Debuchy R."/>
            <person name="Gladieux P."/>
            <person name="Thoren M.H."/>
            <person name="Johannesson H."/>
        </authorList>
    </citation>
    <scope>NUCLEOTIDE SEQUENCE</scope>
    <source>
        <strain evidence="2">CBS 731.68</strain>
    </source>
</reference>
<evidence type="ECO:0000313" key="3">
    <source>
        <dbReference type="Proteomes" id="UP001302602"/>
    </source>
</evidence>
<gene>
    <name evidence="2" type="ORF">N657DRAFT_612468</name>
</gene>
<dbReference type="PANTHER" id="PTHR43272:SF11">
    <property type="entry name" value="AMP-DEPENDENT SYNTHETASE_LIGASE DOMAIN-CONTAINING PROTEIN"/>
    <property type="match status" value="1"/>
</dbReference>
<dbReference type="GO" id="GO:0016020">
    <property type="term" value="C:membrane"/>
    <property type="evidence" value="ECO:0007669"/>
    <property type="project" value="TreeGrafter"/>
</dbReference>
<dbReference type="InterPro" id="IPR042099">
    <property type="entry name" value="ANL_N_sf"/>
</dbReference>
<protein>
    <submittedName>
        <fullName evidence="2">Acetyl-CoA synthetase-like protein</fullName>
    </submittedName>
</protein>
<dbReference type="AlphaFoldDB" id="A0AAN6U728"/>
<evidence type="ECO:0000313" key="2">
    <source>
        <dbReference type="EMBL" id="KAK4127635.1"/>
    </source>
</evidence>
<dbReference type="PANTHER" id="PTHR43272">
    <property type="entry name" value="LONG-CHAIN-FATTY-ACID--COA LIGASE"/>
    <property type="match status" value="1"/>
</dbReference>